<keyword evidence="2" id="KW-1133">Transmembrane helix</keyword>
<dbReference type="Pfam" id="PF10066">
    <property type="entry name" value="DUF2304"/>
    <property type="match status" value="1"/>
</dbReference>
<keyword evidence="1" id="KW-0175">Coiled coil</keyword>
<dbReference type="AlphaFoldDB" id="A0A9D2TIU5"/>
<evidence type="ECO:0000313" key="3">
    <source>
        <dbReference type="EMBL" id="HJC71920.1"/>
    </source>
</evidence>
<organism evidence="3 4">
    <name type="scientific">Candidatus Ruthenibacterium merdavium</name>
    <dbReference type="NCBI Taxonomy" id="2838752"/>
    <lineage>
        <taxon>Bacteria</taxon>
        <taxon>Bacillati</taxon>
        <taxon>Bacillota</taxon>
        <taxon>Clostridia</taxon>
        <taxon>Eubacteriales</taxon>
        <taxon>Oscillospiraceae</taxon>
        <taxon>Ruthenibacterium</taxon>
    </lineage>
</organism>
<accession>A0A9D2TIU5</accession>
<proteinExistence type="predicted"/>
<evidence type="ECO:0000313" key="4">
    <source>
        <dbReference type="Proteomes" id="UP000823918"/>
    </source>
</evidence>
<sequence>MLNGHIDPAFRALLLVGVVVYLSVIIWLMKKQKLLVRYAIIWLFSGAVLGVFAVFPYIVLVLRDIIQIVTPSNLIFMIVIAFLLLVSLSLTSIVSGLSEKLKKLAQQNALLERRVRELEEKQKES</sequence>
<comment type="caution">
    <text evidence="3">The sequence shown here is derived from an EMBL/GenBank/DDBJ whole genome shotgun (WGS) entry which is preliminary data.</text>
</comment>
<dbReference type="EMBL" id="DWWA01000020">
    <property type="protein sequence ID" value="HJC71920.1"/>
    <property type="molecule type" value="Genomic_DNA"/>
</dbReference>
<feature type="transmembrane region" description="Helical" evidence="2">
    <location>
        <begin position="12"/>
        <end position="29"/>
    </location>
</feature>
<name>A0A9D2TIU5_9FIRM</name>
<feature type="transmembrane region" description="Helical" evidence="2">
    <location>
        <begin position="74"/>
        <end position="97"/>
    </location>
</feature>
<reference evidence="3" key="2">
    <citation type="submission" date="2021-04" db="EMBL/GenBank/DDBJ databases">
        <authorList>
            <person name="Gilroy R."/>
        </authorList>
    </citation>
    <scope>NUCLEOTIDE SEQUENCE</scope>
    <source>
        <strain evidence="3">5933</strain>
    </source>
</reference>
<feature type="transmembrane region" description="Helical" evidence="2">
    <location>
        <begin position="41"/>
        <end position="62"/>
    </location>
</feature>
<dbReference type="InterPro" id="IPR019277">
    <property type="entry name" value="DUF2304"/>
</dbReference>
<evidence type="ECO:0000256" key="1">
    <source>
        <dbReference type="SAM" id="Coils"/>
    </source>
</evidence>
<keyword evidence="2" id="KW-0812">Transmembrane</keyword>
<reference evidence="3" key="1">
    <citation type="journal article" date="2021" name="PeerJ">
        <title>Extensive microbial diversity within the chicken gut microbiome revealed by metagenomics and culture.</title>
        <authorList>
            <person name="Gilroy R."/>
            <person name="Ravi A."/>
            <person name="Getino M."/>
            <person name="Pursley I."/>
            <person name="Horton D.L."/>
            <person name="Alikhan N.F."/>
            <person name="Baker D."/>
            <person name="Gharbi K."/>
            <person name="Hall N."/>
            <person name="Watson M."/>
            <person name="Adriaenssens E.M."/>
            <person name="Foster-Nyarko E."/>
            <person name="Jarju S."/>
            <person name="Secka A."/>
            <person name="Antonio M."/>
            <person name="Oren A."/>
            <person name="Chaudhuri R.R."/>
            <person name="La Ragione R."/>
            <person name="Hildebrand F."/>
            <person name="Pallen M.J."/>
        </authorList>
    </citation>
    <scope>NUCLEOTIDE SEQUENCE</scope>
    <source>
        <strain evidence="3">5933</strain>
    </source>
</reference>
<gene>
    <name evidence="3" type="ORF">H9698_03895</name>
</gene>
<feature type="coiled-coil region" evidence="1">
    <location>
        <begin position="94"/>
        <end position="124"/>
    </location>
</feature>
<protein>
    <submittedName>
        <fullName evidence="3">DUF2304 domain-containing protein</fullName>
    </submittedName>
</protein>
<dbReference type="Proteomes" id="UP000823918">
    <property type="component" value="Unassembled WGS sequence"/>
</dbReference>
<keyword evidence="2" id="KW-0472">Membrane</keyword>
<evidence type="ECO:0000256" key="2">
    <source>
        <dbReference type="SAM" id="Phobius"/>
    </source>
</evidence>